<evidence type="ECO:0000313" key="2">
    <source>
        <dbReference type="EMBL" id="OAQ94571.1"/>
    </source>
</evidence>
<sequence>MGPVCLSVSPPPSGLGGNAVGGFGCWQCRPTRDGEVPSALAPTPIRRSLAPRHLQPSSRQVARDRARWLMQEGCVWPAGRIREWAVACDGAGTTLLGAVARA</sequence>
<evidence type="ECO:0000313" key="3">
    <source>
        <dbReference type="Proteomes" id="UP000078240"/>
    </source>
</evidence>
<organism evidence="1 3">
    <name type="scientific">Purpureocillium lilacinum</name>
    <name type="common">Paecilomyces lilacinus</name>
    <dbReference type="NCBI Taxonomy" id="33203"/>
    <lineage>
        <taxon>Eukaryota</taxon>
        <taxon>Fungi</taxon>
        <taxon>Dikarya</taxon>
        <taxon>Ascomycota</taxon>
        <taxon>Pezizomycotina</taxon>
        <taxon>Sordariomycetes</taxon>
        <taxon>Hypocreomycetidae</taxon>
        <taxon>Hypocreales</taxon>
        <taxon>Ophiocordycipitaceae</taxon>
        <taxon>Purpureocillium</taxon>
    </lineage>
</organism>
<comment type="caution">
    <text evidence="1">The sequence shown here is derived from an EMBL/GenBank/DDBJ whole genome shotgun (WGS) entry which is preliminary data.</text>
</comment>
<dbReference type="EMBL" id="LSBH01000001">
    <property type="protein sequence ID" value="OAQ86608.1"/>
    <property type="molecule type" value="Genomic_DNA"/>
</dbReference>
<dbReference type="Proteomes" id="UP000078340">
    <property type="component" value="Unassembled WGS sequence"/>
</dbReference>
<dbReference type="AlphaFoldDB" id="A0A179HA94"/>
<name>A0A179HA94_PURLI</name>
<accession>A0A179HA94</accession>
<evidence type="ECO:0000313" key="1">
    <source>
        <dbReference type="EMBL" id="OAQ86608.1"/>
    </source>
</evidence>
<dbReference type="EMBL" id="LSBI01000001">
    <property type="protein sequence ID" value="OAQ94571.1"/>
    <property type="molecule type" value="Genomic_DNA"/>
</dbReference>
<proteinExistence type="predicted"/>
<dbReference type="Proteomes" id="UP000078240">
    <property type="component" value="Unassembled WGS sequence"/>
</dbReference>
<protein>
    <submittedName>
        <fullName evidence="1">Uncharacterized protein</fullName>
    </submittedName>
</protein>
<gene>
    <name evidence="1" type="ORF">VFPBJ_00648</name>
    <name evidence="2" type="ORF">VFPFJ_00680</name>
</gene>
<reference evidence="1 3" key="1">
    <citation type="submission" date="2016-01" db="EMBL/GenBank/DDBJ databases">
        <title>Biosynthesis of antibiotic leucinostatins and their inhibition on Phytophthora in bio-control Purpureocillium lilacinum.</title>
        <authorList>
            <person name="Wang G."/>
            <person name="Liu Z."/>
            <person name="Lin R."/>
            <person name="Li E."/>
            <person name="Mao Z."/>
            <person name="Ling J."/>
            <person name="Yin W."/>
            <person name="Xie B."/>
        </authorList>
    </citation>
    <scope>NUCLEOTIDE SEQUENCE [LARGE SCALE GENOMIC DNA]</scope>
    <source>
        <strain evidence="1">PLBJ-1</strain>
        <strain evidence="2">PLFJ-1</strain>
    </source>
</reference>